<dbReference type="EMBL" id="KZ613484">
    <property type="protein sequence ID" value="PMD20492.1"/>
    <property type="molecule type" value="Genomic_DNA"/>
</dbReference>
<accession>A0A2J6Q2K5</accession>
<evidence type="ECO:0000313" key="1">
    <source>
        <dbReference type="EMBL" id="PMD20492.1"/>
    </source>
</evidence>
<proteinExistence type="predicted"/>
<keyword evidence="2" id="KW-1185">Reference proteome</keyword>
<dbReference type="Proteomes" id="UP000235672">
    <property type="component" value="Unassembled WGS sequence"/>
</dbReference>
<gene>
    <name evidence="1" type="ORF">NA56DRAFT_704296</name>
</gene>
<reference evidence="1 2" key="1">
    <citation type="submission" date="2016-05" db="EMBL/GenBank/DDBJ databases">
        <title>A degradative enzymes factory behind the ericoid mycorrhizal symbiosis.</title>
        <authorList>
            <consortium name="DOE Joint Genome Institute"/>
            <person name="Martino E."/>
            <person name="Morin E."/>
            <person name="Grelet G."/>
            <person name="Kuo A."/>
            <person name="Kohler A."/>
            <person name="Daghino S."/>
            <person name="Barry K."/>
            <person name="Choi C."/>
            <person name="Cichocki N."/>
            <person name="Clum A."/>
            <person name="Copeland A."/>
            <person name="Hainaut M."/>
            <person name="Haridas S."/>
            <person name="Labutti K."/>
            <person name="Lindquist E."/>
            <person name="Lipzen A."/>
            <person name="Khouja H.-R."/>
            <person name="Murat C."/>
            <person name="Ohm R."/>
            <person name="Olson A."/>
            <person name="Spatafora J."/>
            <person name="Veneault-Fourrey C."/>
            <person name="Henrissat B."/>
            <person name="Grigoriev I."/>
            <person name="Martin F."/>
            <person name="Perotto S."/>
        </authorList>
    </citation>
    <scope>NUCLEOTIDE SEQUENCE [LARGE SCALE GENOMIC DNA]</scope>
    <source>
        <strain evidence="1 2">UAMH 7357</strain>
    </source>
</reference>
<protein>
    <submittedName>
        <fullName evidence="1">Uncharacterized protein</fullName>
    </submittedName>
</protein>
<evidence type="ECO:0000313" key="2">
    <source>
        <dbReference type="Proteomes" id="UP000235672"/>
    </source>
</evidence>
<name>A0A2J6Q2K5_9HELO</name>
<dbReference type="AlphaFoldDB" id="A0A2J6Q2K5"/>
<organism evidence="1 2">
    <name type="scientific">Hyaloscypha hepaticicola</name>
    <dbReference type="NCBI Taxonomy" id="2082293"/>
    <lineage>
        <taxon>Eukaryota</taxon>
        <taxon>Fungi</taxon>
        <taxon>Dikarya</taxon>
        <taxon>Ascomycota</taxon>
        <taxon>Pezizomycotina</taxon>
        <taxon>Leotiomycetes</taxon>
        <taxon>Helotiales</taxon>
        <taxon>Hyaloscyphaceae</taxon>
        <taxon>Hyaloscypha</taxon>
    </lineage>
</organism>
<sequence>MDWATGGRKGPIWVESNSTTSREHIQVTTDIRQIGAHASPTLIPHKRMFRENQTPAVLLWALQMQLYGVQTSDKCGLLSDGNLWPGNFSLLVSALSPIHHLRKCTGHEREQQRDKVDELSTQWTKNCGCKSDEFADDCFGSPRMISIFICVVGGAASPRIFARLPGQSHP</sequence>